<gene>
    <name evidence="1" type="ORF">Sradi_6382700</name>
</gene>
<comment type="caution">
    <text evidence="1">The sequence shown here is derived from an EMBL/GenBank/DDBJ whole genome shotgun (WGS) entry which is preliminary data.</text>
</comment>
<sequence>MIGTLALLNLFSFGYEIKNAVFFGAEALAEFASQIIVPGLTVMVNYPVYEAFFMRRDKGSIPSSVMFKSVAIASVACLIPIY</sequence>
<protein>
    <submittedName>
        <fullName evidence="1">Cellulose synthase-like protein E6</fullName>
    </submittedName>
</protein>
<reference evidence="1" key="2">
    <citation type="journal article" date="2024" name="Plant">
        <title>Genomic evolution and insights into agronomic trait innovations of Sesamum species.</title>
        <authorList>
            <person name="Miao H."/>
            <person name="Wang L."/>
            <person name="Qu L."/>
            <person name="Liu H."/>
            <person name="Sun Y."/>
            <person name="Le M."/>
            <person name="Wang Q."/>
            <person name="Wei S."/>
            <person name="Zheng Y."/>
            <person name="Lin W."/>
            <person name="Duan Y."/>
            <person name="Cao H."/>
            <person name="Xiong S."/>
            <person name="Wang X."/>
            <person name="Wei L."/>
            <person name="Li C."/>
            <person name="Ma Q."/>
            <person name="Ju M."/>
            <person name="Zhao R."/>
            <person name="Li G."/>
            <person name="Mu C."/>
            <person name="Tian Q."/>
            <person name="Mei H."/>
            <person name="Zhang T."/>
            <person name="Gao T."/>
            <person name="Zhang H."/>
        </authorList>
    </citation>
    <scope>NUCLEOTIDE SEQUENCE</scope>
    <source>
        <strain evidence="1">G02</strain>
    </source>
</reference>
<accession>A0AAW2K3B7</accession>
<name>A0AAW2K3B7_SESRA</name>
<evidence type="ECO:0000313" key="1">
    <source>
        <dbReference type="EMBL" id="KAL0301059.1"/>
    </source>
</evidence>
<organism evidence="1">
    <name type="scientific">Sesamum radiatum</name>
    <name type="common">Black benniseed</name>
    <dbReference type="NCBI Taxonomy" id="300843"/>
    <lineage>
        <taxon>Eukaryota</taxon>
        <taxon>Viridiplantae</taxon>
        <taxon>Streptophyta</taxon>
        <taxon>Embryophyta</taxon>
        <taxon>Tracheophyta</taxon>
        <taxon>Spermatophyta</taxon>
        <taxon>Magnoliopsida</taxon>
        <taxon>eudicotyledons</taxon>
        <taxon>Gunneridae</taxon>
        <taxon>Pentapetalae</taxon>
        <taxon>asterids</taxon>
        <taxon>lamiids</taxon>
        <taxon>Lamiales</taxon>
        <taxon>Pedaliaceae</taxon>
        <taxon>Sesamum</taxon>
    </lineage>
</organism>
<dbReference type="AlphaFoldDB" id="A0AAW2K3B7"/>
<proteinExistence type="predicted"/>
<dbReference type="EMBL" id="JACGWJ010000030">
    <property type="protein sequence ID" value="KAL0301059.1"/>
    <property type="molecule type" value="Genomic_DNA"/>
</dbReference>
<reference evidence="1" key="1">
    <citation type="submission" date="2020-06" db="EMBL/GenBank/DDBJ databases">
        <authorList>
            <person name="Li T."/>
            <person name="Hu X."/>
            <person name="Zhang T."/>
            <person name="Song X."/>
            <person name="Zhang H."/>
            <person name="Dai N."/>
            <person name="Sheng W."/>
            <person name="Hou X."/>
            <person name="Wei L."/>
        </authorList>
    </citation>
    <scope>NUCLEOTIDE SEQUENCE</scope>
    <source>
        <strain evidence="1">G02</strain>
        <tissue evidence="1">Leaf</tissue>
    </source>
</reference>